<organism evidence="1 2">
    <name type="scientific">Gemmobacter fulvus</name>
    <dbReference type="NCBI Taxonomy" id="2840474"/>
    <lineage>
        <taxon>Bacteria</taxon>
        <taxon>Pseudomonadati</taxon>
        <taxon>Pseudomonadota</taxon>
        <taxon>Alphaproteobacteria</taxon>
        <taxon>Rhodobacterales</taxon>
        <taxon>Paracoccaceae</taxon>
        <taxon>Gemmobacter</taxon>
    </lineage>
</organism>
<sequence length="56" mass="6281">MFMRFKKPQSPLPATPAPVAAPDETMAYYVPDTASKSTDTPSPLDQMYEYYSYDPA</sequence>
<accession>A0A975P9Q0</accession>
<dbReference type="KEGG" id="gfu:KM031_03740"/>
<evidence type="ECO:0000313" key="1">
    <source>
        <dbReference type="EMBL" id="QWK91031.1"/>
    </source>
</evidence>
<reference evidence="1" key="1">
    <citation type="submission" date="2021-06" db="EMBL/GenBank/DDBJ databases">
        <title>Direct submission.</title>
        <authorList>
            <person name="Lee C.-S."/>
            <person name="Jin L."/>
        </authorList>
    </citation>
    <scope>NUCLEOTIDE SEQUENCE</scope>
    <source>
        <strain evidence="1">Con5</strain>
    </source>
</reference>
<dbReference type="Proteomes" id="UP000679352">
    <property type="component" value="Chromosome"/>
</dbReference>
<dbReference type="RefSeq" id="WP_215503222.1">
    <property type="nucleotide sequence ID" value="NZ_CP076361.1"/>
</dbReference>
<keyword evidence="2" id="KW-1185">Reference proteome</keyword>
<name>A0A975P9Q0_9RHOB</name>
<dbReference type="EMBL" id="CP076361">
    <property type="protein sequence ID" value="QWK91031.1"/>
    <property type="molecule type" value="Genomic_DNA"/>
</dbReference>
<protein>
    <submittedName>
        <fullName evidence="1">Uncharacterized protein</fullName>
    </submittedName>
</protein>
<proteinExistence type="predicted"/>
<dbReference type="AlphaFoldDB" id="A0A975P9Q0"/>
<gene>
    <name evidence="1" type="ORF">KM031_03740</name>
</gene>
<evidence type="ECO:0000313" key="2">
    <source>
        <dbReference type="Proteomes" id="UP000679352"/>
    </source>
</evidence>